<dbReference type="PROSITE" id="PS50231">
    <property type="entry name" value="RICIN_B_LECTIN"/>
    <property type="match status" value="1"/>
</dbReference>
<gene>
    <name evidence="3" type="ORF">ACGFZB_25755</name>
</gene>
<keyword evidence="1" id="KW-0732">Signal</keyword>
<dbReference type="Proteomes" id="UP001604267">
    <property type="component" value="Unassembled WGS sequence"/>
</dbReference>
<feature type="domain" description="Ricin B lectin" evidence="2">
    <location>
        <begin position="37"/>
        <end position="159"/>
    </location>
</feature>
<dbReference type="EMBL" id="JBICYV010000013">
    <property type="protein sequence ID" value="MFG3013783.1"/>
    <property type="molecule type" value="Genomic_DNA"/>
</dbReference>
<name>A0ABW7B9C1_9ACTN</name>
<comment type="caution">
    <text evidence="3">The sequence shown here is derived from an EMBL/GenBank/DDBJ whole genome shotgun (WGS) entry which is preliminary data.</text>
</comment>
<evidence type="ECO:0000313" key="3">
    <source>
        <dbReference type="EMBL" id="MFG3013783.1"/>
    </source>
</evidence>
<proteinExistence type="predicted"/>
<protein>
    <submittedName>
        <fullName evidence="3">RICIN domain-containing protein</fullName>
    </submittedName>
</protein>
<dbReference type="InterPro" id="IPR035992">
    <property type="entry name" value="Ricin_B-like_lectins"/>
</dbReference>
<feature type="signal peptide" evidence="1">
    <location>
        <begin position="1"/>
        <end position="25"/>
    </location>
</feature>
<dbReference type="RefSeq" id="WP_392819797.1">
    <property type="nucleotide sequence ID" value="NZ_JBICYV010000013.1"/>
</dbReference>
<evidence type="ECO:0000259" key="2">
    <source>
        <dbReference type="SMART" id="SM00458"/>
    </source>
</evidence>
<dbReference type="CDD" id="cd00161">
    <property type="entry name" value="beta-trefoil_Ricin-like"/>
    <property type="match status" value="1"/>
</dbReference>
<dbReference type="Gene3D" id="2.80.10.50">
    <property type="match status" value="3"/>
</dbReference>
<dbReference type="Pfam" id="PF00652">
    <property type="entry name" value="Ricin_B_lectin"/>
    <property type="match status" value="1"/>
</dbReference>
<accession>A0ABW7B9C1</accession>
<feature type="chain" id="PRO_5046559512" evidence="1">
    <location>
        <begin position="26"/>
        <end position="159"/>
    </location>
</feature>
<dbReference type="SUPFAM" id="SSF50370">
    <property type="entry name" value="Ricin B-like lectins"/>
    <property type="match status" value="1"/>
</dbReference>
<evidence type="ECO:0000313" key="4">
    <source>
        <dbReference type="Proteomes" id="UP001604267"/>
    </source>
</evidence>
<dbReference type="SMART" id="SM00458">
    <property type="entry name" value="RICIN"/>
    <property type="match status" value="1"/>
</dbReference>
<reference evidence="3 4" key="1">
    <citation type="submission" date="2024-10" db="EMBL/GenBank/DDBJ databases">
        <title>The Natural Products Discovery Center: Release of the First 8490 Sequenced Strains for Exploring Actinobacteria Biosynthetic Diversity.</title>
        <authorList>
            <person name="Kalkreuter E."/>
            <person name="Kautsar S.A."/>
            <person name="Yang D."/>
            <person name="Bader C.D."/>
            <person name="Teijaro C.N."/>
            <person name="Fluegel L."/>
            <person name="Davis C.M."/>
            <person name="Simpson J.R."/>
            <person name="Lauterbach L."/>
            <person name="Steele A.D."/>
            <person name="Gui C."/>
            <person name="Meng S."/>
            <person name="Li G."/>
            <person name="Viehrig K."/>
            <person name="Ye F."/>
            <person name="Su P."/>
            <person name="Kiefer A.F."/>
            <person name="Nichols A."/>
            <person name="Cepeda A.J."/>
            <person name="Yan W."/>
            <person name="Fan B."/>
            <person name="Jiang Y."/>
            <person name="Adhikari A."/>
            <person name="Zheng C.-J."/>
            <person name="Schuster L."/>
            <person name="Cowan T.M."/>
            <person name="Smanski M.J."/>
            <person name="Chevrette M.G."/>
            <person name="De Carvalho L.P.S."/>
            <person name="Shen B."/>
        </authorList>
    </citation>
    <scope>NUCLEOTIDE SEQUENCE [LARGE SCALE GENOMIC DNA]</scope>
    <source>
        <strain evidence="3 4">NPDC048320</strain>
    </source>
</reference>
<evidence type="ECO:0000256" key="1">
    <source>
        <dbReference type="SAM" id="SignalP"/>
    </source>
</evidence>
<organism evidence="3 4">
    <name type="scientific">Streptomyces cinerochromogenes</name>
    <dbReference type="NCBI Taxonomy" id="66422"/>
    <lineage>
        <taxon>Bacteria</taxon>
        <taxon>Bacillati</taxon>
        <taxon>Actinomycetota</taxon>
        <taxon>Actinomycetes</taxon>
        <taxon>Kitasatosporales</taxon>
        <taxon>Streptomycetaceae</taxon>
        <taxon>Streptomyces</taxon>
    </lineage>
</organism>
<sequence>MPKPTRLLLSLAATLGLTAVGVATAGTASAVEPNLVNSDLRSGVTLCATPYGGNGADGTYVTQWTCNGDSSQRWSWSGSRIVNQASGKCLTPSGGGGTNGTILTLWTCNGDPSQSWDYASGYLRNKNSGKFITSYGGSASDGANLTLWEYNGTDAQHWR</sequence>
<dbReference type="InterPro" id="IPR000772">
    <property type="entry name" value="Ricin_B_lectin"/>
</dbReference>
<keyword evidence="4" id="KW-1185">Reference proteome</keyword>